<evidence type="ECO:0000259" key="7">
    <source>
        <dbReference type="Pfam" id="PF01494"/>
    </source>
</evidence>
<accession>A0AAI8VVI9</accession>
<evidence type="ECO:0000256" key="1">
    <source>
        <dbReference type="ARBA" id="ARBA00005179"/>
    </source>
</evidence>
<keyword evidence="4" id="KW-0274">FAD</keyword>
<keyword evidence="5" id="KW-0560">Oxidoreductase</keyword>
<evidence type="ECO:0000313" key="9">
    <source>
        <dbReference type="Proteomes" id="UP001295740"/>
    </source>
</evidence>
<dbReference type="SUPFAM" id="SSF51905">
    <property type="entry name" value="FAD/NAD(P)-binding domain"/>
    <property type="match status" value="1"/>
</dbReference>
<dbReference type="EMBL" id="CAUWAG010000018">
    <property type="protein sequence ID" value="CAJ2511218.1"/>
    <property type="molecule type" value="Genomic_DNA"/>
</dbReference>
<dbReference type="Proteomes" id="UP001295740">
    <property type="component" value="Unassembled WGS sequence"/>
</dbReference>
<evidence type="ECO:0000256" key="6">
    <source>
        <dbReference type="ARBA" id="ARBA00023033"/>
    </source>
</evidence>
<name>A0AAI8VVI9_9PEZI</name>
<evidence type="ECO:0000256" key="2">
    <source>
        <dbReference type="ARBA" id="ARBA00007992"/>
    </source>
</evidence>
<keyword evidence="9" id="KW-1185">Reference proteome</keyword>
<comment type="pathway">
    <text evidence="1">Secondary metabolite biosynthesis.</text>
</comment>
<keyword evidence="3" id="KW-0285">Flavoprotein</keyword>
<dbReference type="GO" id="GO:0071949">
    <property type="term" value="F:FAD binding"/>
    <property type="evidence" value="ECO:0007669"/>
    <property type="project" value="InterPro"/>
</dbReference>
<sequence>MVELAQTGHQPGVSPSRRRCGPVGLLADKALKIWPFRSLLRLEGWTSAAHRRVVILGGAAHAIPPTTGQGAAQAFEDVFSLALLVARLQEHGEKLRWEDALAF</sequence>
<dbReference type="Gene3D" id="3.50.50.60">
    <property type="entry name" value="FAD/NAD(P)-binding domain"/>
    <property type="match status" value="1"/>
</dbReference>
<evidence type="ECO:0000313" key="8">
    <source>
        <dbReference type="EMBL" id="CAJ2511218.1"/>
    </source>
</evidence>
<dbReference type="PANTHER" id="PTHR13789:SF316">
    <property type="entry name" value="FAD-BINDING DOMAIN-CONTAINING PROTEIN"/>
    <property type="match status" value="1"/>
</dbReference>
<dbReference type="InterPro" id="IPR002938">
    <property type="entry name" value="FAD-bd"/>
</dbReference>
<gene>
    <name evidence="8" type="ORF">KHLLAP_LOCUS11686</name>
</gene>
<dbReference type="PANTHER" id="PTHR13789">
    <property type="entry name" value="MONOOXYGENASE"/>
    <property type="match status" value="1"/>
</dbReference>
<dbReference type="GO" id="GO:0004497">
    <property type="term" value="F:monooxygenase activity"/>
    <property type="evidence" value="ECO:0007669"/>
    <property type="project" value="UniProtKB-KW"/>
</dbReference>
<dbReference type="Pfam" id="PF01494">
    <property type="entry name" value="FAD_binding_3"/>
    <property type="match status" value="1"/>
</dbReference>
<comment type="caution">
    <text evidence="8">The sequence shown here is derived from an EMBL/GenBank/DDBJ whole genome shotgun (WGS) entry which is preliminary data.</text>
</comment>
<dbReference type="AlphaFoldDB" id="A0AAI8VVI9"/>
<organism evidence="8 9">
    <name type="scientific">Anthostomella pinea</name>
    <dbReference type="NCBI Taxonomy" id="933095"/>
    <lineage>
        <taxon>Eukaryota</taxon>
        <taxon>Fungi</taxon>
        <taxon>Dikarya</taxon>
        <taxon>Ascomycota</taxon>
        <taxon>Pezizomycotina</taxon>
        <taxon>Sordariomycetes</taxon>
        <taxon>Xylariomycetidae</taxon>
        <taxon>Xylariales</taxon>
        <taxon>Xylariaceae</taxon>
        <taxon>Anthostomella</taxon>
    </lineage>
</organism>
<evidence type="ECO:0000256" key="5">
    <source>
        <dbReference type="ARBA" id="ARBA00023002"/>
    </source>
</evidence>
<evidence type="ECO:0000256" key="3">
    <source>
        <dbReference type="ARBA" id="ARBA00022630"/>
    </source>
</evidence>
<reference evidence="8" key="1">
    <citation type="submission" date="2023-10" db="EMBL/GenBank/DDBJ databases">
        <authorList>
            <person name="Hackl T."/>
        </authorList>
    </citation>
    <scope>NUCLEOTIDE SEQUENCE</scope>
</reference>
<dbReference type="InterPro" id="IPR050493">
    <property type="entry name" value="FAD-dep_Monooxygenase_BioMet"/>
</dbReference>
<proteinExistence type="inferred from homology"/>
<dbReference type="PRINTS" id="PR00420">
    <property type="entry name" value="RNGMNOXGNASE"/>
</dbReference>
<dbReference type="InterPro" id="IPR036188">
    <property type="entry name" value="FAD/NAD-bd_sf"/>
</dbReference>
<keyword evidence="6" id="KW-0503">Monooxygenase</keyword>
<protein>
    <submittedName>
        <fullName evidence="8">Uu.00g068430.m01.CDS01</fullName>
    </submittedName>
</protein>
<evidence type="ECO:0000256" key="4">
    <source>
        <dbReference type="ARBA" id="ARBA00022827"/>
    </source>
</evidence>
<feature type="domain" description="FAD-binding" evidence="7">
    <location>
        <begin position="50"/>
        <end position="89"/>
    </location>
</feature>
<comment type="similarity">
    <text evidence="2">Belongs to the paxM FAD-dependent monooxygenase family.</text>
</comment>